<evidence type="ECO:0000313" key="5">
    <source>
        <dbReference type="Proteomes" id="UP000321393"/>
    </source>
</evidence>
<dbReference type="InterPro" id="IPR013103">
    <property type="entry name" value="RVT_2"/>
</dbReference>
<proteinExistence type="predicted"/>
<feature type="domain" description="Retroviral polymerase SH3-like" evidence="2">
    <location>
        <begin position="1"/>
        <end position="36"/>
    </location>
</feature>
<dbReference type="EMBL" id="SSTD01001743">
    <property type="protein sequence ID" value="TYK29358.1"/>
    <property type="molecule type" value="Genomic_DNA"/>
</dbReference>
<evidence type="ECO:0000259" key="2">
    <source>
        <dbReference type="Pfam" id="PF25597"/>
    </source>
</evidence>
<reference evidence="5 6" key="1">
    <citation type="submission" date="2019-08" db="EMBL/GenBank/DDBJ databases">
        <title>Draft genome sequences of two oriental melons (Cucumis melo L. var makuwa).</title>
        <authorList>
            <person name="Kwon S.-Y."/>
        </authorList>
    </citation>
    <scope>NUCLEOTIDE SEQUENCE [LARGE SCALE GENOMIC DNA]</scope>
    <source>
        <strain evidence="6">cv. Chang Bougi</strain>
        <strain evidence="5">cv. SW 3</strain>
        <tissue evidence="4">Leaf</tissue>
    </source>
</reference>
<dbReference type="InterPro" id="IPR057670">
    <property type="entry name" value="SH3_retrovirus"/>
</dbReference>
<comment type="caution">
    <text evidence="4">The sequence shown here is derived from an EMBL/GenBank/DDBJ whole genome shotgun (WGS) entry which is preliminary data.</text>
</comment>
<evidence type="ECO:0000313" key="6">
    <source>
        <dbReference type="Proteomes" id="UP000321947"/>
    </source>
</evidence>
<dbReference type="EMBL" id="SSTE01015327">
    <property type="protein sequence ID" value="KAA0043294.1"/>
    <property type="molecule type" value="Genomic_DNA"/>
</dbReference>
<dbReference type="AlphaFoldDB" id="A0A5D3E0V0"/>
<feature type="domain" description="Reverse transcriptase Ty1/copia-type" evidence="1">
    <location>
        <begin position="44"/>
        <end position="92"/>
    </location>
</feature>
<organism evidence="4 6">
    <name type="scientific">Cucumis melo var. makuwa</name>
    <name type="common">Oriental melon</name>
    <dbReference type="NCBI Taxonomy" id="1194695"/>
    <lineage>
        <taxon>Eukaryota</taxon>
        <taxon>Viridiplantae</taxon>
        <taxon>Streptophyta</taxon>
        <taxon>Embryophyta</taxon>
        <taxon>Tracheophyta</taxon>
        <taxon>Spermatophyta</taxon>
        <taxon>Magnoliopsida</taxon>
        <taxon>eudicotyledons</taxon>
        <taxon>Gunneridae</taxon>
        <taxon>Pentapetalae</taxon>
        <taxon>rosids</taxon>
        <taxon>fabids</taxon>
        <taxon>Cucurbitales</taxon>
        <taxon>Cucurbitaceae</taxon>
        <taxon>Benincaseae</taxon>
        <taxon>Cucumis</taxon>
    </lineage>
</organism>
<dbReference type="Proteomes" id="UP000321947">
    <property type="component" value="Unassembled WGS sequence"/>
</dbReference>
<dbReference type="Pfam" id="PF07727">
    <property type="entry name" value="RVT_2"/>
    <property type="match status" value="1"/>
</dbReference>
<evidence type="ECO:0000313" key="4">
    <source>
        <dbReference type="EMBL" id="TYK29358.1"/>
    </source>
</evidence>
<evidence type="ECO:0000313" key="3">
    <source>
        <dbReference type="EMBL" id="KAA0043294.1"/>
    </source>
</evidence>
<sequence length="126" mass="14426">MFLGFTEGVKGYRLWHPIEKRCLNNKDVIFKEQTKTLDVESQQEETAEEQWVYKLKKGIQGIQEPGYNAKLVVKGYTQRDGIDHNEVFSPVVTPPIGAPSLLYPKRGCQPTKLTNAVAFELTMYVY</sequence>
<accession>A0A5D3E0V0</accession>
<name>A0A5D3E0V0_CUCMM</name>
<gene>
    <name evidence="4" type="ORF">E5676_scaffold129G00730</name>
    <name evidence="3" type="ORF">E6C27_scaffold110G001880</name>
</gene>
<dbReference type="OrthoDB" id="413361at2759"/>
<protein>
    <submittedName>
        <fullName evidence="4">Copia-like polyprotein</fullName>
    </submittedName>
</protein>
<dbReference type="Proteomes" id="UP000321393">
    <property type="component" value="Unassembled WGS sequence"/>
</dbReference>
<evidence type="ECO:0000259" key="1">
    <source>
        <dbReference type="Pfam" id="PF07727"/>
    </source>
</evidence>
<dbReference type="Pfam" id="PF25597">
    <property type="entry name" value="SH3_retrovirus"/>
    <property type="match status" value="1"/>
</dbReference>